<accession>A0A8J6DJX6</accession>
<protein>
    <submittedName>
        <fullName evidence="6">GTPase IMAP family member 7</fullName>
    </submittedName>
</protein>
<proteinExistence type="inferred from homology"/>
<comment type="caution">
    <text evidence="6">The sequence shown here is derived from an EMBL/GenBank/DDBJ whole genome shotgun (WGS) entry which is preliminary data.</text>
</comment>
<evidence type="ECO:0000256" key="4">
    <source>
        <dbReference type="SAM" id="Coils"/>
    </source>
</evidence>
<evidence type="ECO:0000256" key="2">
    <source>
        <dbReference type="ARBA" id="ARBA00022741"/>
    </source>
</evidence>
<name>A0A8J6DJX6_GALPY</name>
<feature type="coiled-coil region" evidence="4">
    <location>
        <begin position="204"/>
        <end position="242"/>
    </location>
</feature>
<dbReference type="Gene3D" id="3.40.50.300">
    <property type="entry name" value="P-loop containing nucleotide triphosphate hydrolases"/>
    <property type="match status" value="1"/>
</dbReference>
<dbReference type="AlphaFoldDB" id="A0A8J6DJX6"/>
<evidence type="ECO:0000259" key="5">
    <source>
        <dbReference type="PROSITE" id="PS51720"/>
    </source>
</evidence>
<dbReference type="PANTHER" id="PTHR10903:SF170">
    <property type="entry name" value="GTPASE IMAP FAMILY MEMBER 7"/>
    <property type="match status" value="1"/>
</dbReference>
<reference evidence="6" key="1">
    <citation type="journal article" date="2021" name="Evol. Appl.">
        <title>The genome of the Pyrenean desman and the effects of bottlenecks and inbreeding on the genomic landscape of an endangered species.</title>
        <authorList>
            <person name="Escoda L."/>
            <person name="Castresana J."/>
        </authorList>
    </citation>
    <scope>NUCLEOTIDE SEQUENCE</scope>
    <source>
        <strain evidence="6">IBE-C5619</strain>
    </source>
</reference>
<evidence type="ECO:0000313" key="6">
    <source>
        <dbReference type="EMBL" id="KAG8512257.1"/>
    </source>
</evidence>
<gene>
    <name evidence="6" type="ORF">J0S82_011385</name>
</gene>
<dbReference type="Pfam" id="PF04548">
    <property type="entry name" value="AIG1"/>
    <property type="match status" value="1"/>
</dbReference>
<evidence type="ECO:0000256" key="1">
    <source>
        <dbReference type="ARBA" id="ARBA00008535"/>
    </source>
</evidence>
<keyword evidence="4" id="KW-0175">Coiled coil</keyword>
<comment type="similarity">
    <text evidence="1">Belongs to the TRAFAC class TrmE-Era-EngA-EngB-Septin-like GTPase superfamily. AIG1/Toc34/Toc159-like paraseptin GTPase family. IAN subfamily.</text>
</comment>
<keyword evidence="7" id="KW-1185">Reference proteome</keyword>
<keyword evidence="2" id="KW-0547">Nucleotide-binding</keyword>
<dbReference type="EMBL" id="JAGFMF010011801">
    <property type="protein sequence ID" value="KAG8512257.1"/>
    <property type="molecule type" value="Genomic_DNA"/>
</dbReference>
<evidence type="ECO:0000256" key="3">
    <source>
        <dbReference type="ARBA" id="ARBA00023134"/>
    </source>
</evidence>
<dbReference type="PROSITE" id="PS51720">
    <property type="entry name" value="G_AIG1"/>
    <property type="match status" value="1"/>
</dbReference>
<feature type="domain" description="AIG1-type G" evidence="5">
    <location>
        <begin position="6"/>
        <end position="208"/>
    </location>
</feature>
<dbReference type="PANTHER" id="PTHR10903">
    <property type="entry name" value="GTPASE, IMAP FAMILY MEMBER-RELATED"/>
    <property type="match status" value="1"/>
</dbReference>
<dbReference type="InterPro" id="IPR027417">
    <property type="entry name" value="P-loop_NTPase"/>
</dbReference>
<dbReference type="SUPFAM" id="SSF52540">
    <property type="entry name" value="P-loop containing nucleoside triphosphate hydrolases"/>
    <property type="match status" value="1"/>
</dbReference>
<keyword evidence="3" id="KW-0342">GTP-binding</keyword>
<dbReference type="Proteomes" id="UP000700334">
    <property type="component" value="Unassembled WGS sequence"/>
</dbReference>
<dbReference type="OrthoDB" id="9663051at2759"/>
<organism evidence="6 7">
    <name type="scientific">Galemys pyrenaicus</name>
    <name type="common">Iberian desman</name>
    <name type="synonym">Pyrenean desman</name>
    <dbReference type="NCBI Taxonomy" id="202257"/>
    <lineage>
        <taxon>Eukaryota</taxon>
        <taxon>Metazoa</taxon>
        <taxon>Chordata</taxon>
        <taxon>Craniata</taxon>
        <taxon>Vertebrata</taxon>
        <taxon>Euteleostomi</taxon>
        <taxon>Mammalia</taxon>
        <taxon>Eutheria</taxon>
        <taxon>Laurasiatheria</taxon>
        <taxon>Eulipotyphla</taxon>
        <taxon>Talpidae</taxon>
        <taxon>Galemys</taxon>
    </lineage>
</organism>
<dbReference type="FunFam" id="3.40.50.300:FF:000366">
    <property type="entry name" value="GTPase, IMAP family member 2"/>
    <property type="match status" value="1"/>
</dbReference>
<dbReference type="InterPro" id="IPR006703">
    <property type="entry name" value="G_AIG1"/>
</dbReference>
<dbReference type="GO" id="GO:0005525">
    <property type="term" value="F:GTP binding"/>
    <property type="evidence" value="ECO:0007669"/>
    <property type="project" value="UniProtKB-KW"/>
</dbReference>
<sequence>MTDSRDGDLRIVLLGRTGSGKSATANTILGKKIFDSKLTPCTVTQHCQVSSREWGERRLFVVDTPGLFHTSETLDTTCREISQCVRHSAPGPHAIVMVLMLSSYTEEEQETVALVKNIFGDSVMKHMIVLFTFKDDLQNRSLSEFIAQQHVSLRSVLKECGGRYVAFNNRAGEAEKEAQVQELVGLIDDMVQSNRGAYFSDAIYEDIEEKLKQKENLLKIYADQLHNEIKLVEEEDADKSQEERDRKITVLKRQHEERRKNIRGEVKRNTFEEIVSLGREKVSKLWHVFCK</sequence>
<evidence type="ECO:0000313" key="7">
    <source>
        <dbReference type="Proteomes" id="UP000700334"/>
    </source>
</evidence>
<dbReference type="InterPro" id="IPR045058">
    <property type="entry name" value="GIMA/IAN/Toc"/>
</dbReference>
<dbReference type="CDD" id="cd01852">
    <property type="entry name" value="AIG1"/>
    <property type="match status" value="1"/>
</dbReference>